<gene>
    <name evidence="1" type="ORF">S01H1_66429</name>
</gene>
<comment type="caution">
    <text evidence="1">The sequence shown here is derived from an EMBL/GenBank/DDBJ whole genome shotgun (WGS) entry which is preliminary data.</text>
</comment>
<feature type="non-terminal residue" evidence="1">
    <location>
        <position position="250"/>
    </location>
</feature>
<dbReference type="PANTHER" id="PTHR38075">
    <property type="entry name" value="DUF4139 DOMAIN-CONTAINING PROTEIN"/>
    <property type="match status" value="1"/>
</dbReference>
<accession>X0X5D5</accession>
<evidence type="ECO:0000313" key="1">
    <source>
        <dbReference type="EMBL" id="GAG30592.1"/>
    </source>
</evidence>
<sequence>MIPRALGAACLLLLSQLAAQPQLTIGADARSDLEVTIYNSNIGLVKDTRTFSLARGGRAEVLLEDVAAKVQAETVLPVSLTPQRQWVVLEQNYEYDLLTPNTLLAKYVGKPVRLVTYDSDNKVVERQTATLLSLNEGPLYKVGKEIHIKHPGHVILPEVPEELVARPSLRWLVEGDKGKHTIQVSYLSGGLTWKADYVLKVNQAATGGDLTGWITLNNRSGIAYPDASVKLVAGDVHRAPPERRYPPVQA</sequence>
<reference evidence="1" key="1">
    <citation type="journal article" date="2014" name="Front. Microbiol.">
        <title>High frequency of phylogenetically diverse reductive dehalogenase-homologous genes in deep subseafloor sedimentary metagenomes.</title>
        <authorList>
            <person name="Kawai M."/>
            <person name="Futagami T."/>
            <person name="Toyoda A."/>
            <person name="Takaki Y."/>
            <person name="Nishi S."/>
            <person name="Hori S."/>
            <person name="Arai W."/>
            <person name="Tsubouchi T."/>
            <person name="Morono Y."/>
            <person name="Uchiyama I."/>
            <person name="Ito T."/>
            <person name="Fujiyama A."/>
            <person name="Inagaki F."/>
            <person name="Takami H."/>
        </authorList>
    </citation>
    <scope>NUCLEOTIDE SEQUENCE</scope>
    <source>
        <strain evidence="1">Expedition CK06-06</strain>
    </source>
</reference>
<proteinExistence type="predicted"/>
<dbReference type="AlphaFoldDB" id="X0X5D5"/>
<organism evidence="1">
    <name type="scientific">marine sediment metagenome</name>
    <dbReference type="NCBI Taxonomy" id="412755"/>
    <lineage>
        <taxon>unclassified sequences</taxon>
        <taxon>metagenomes</taxon>
        <taxon>ecological metagenomes</taxon>
    </lineage>
</organism>
<protein>
    <recommendedName>
        <fullName evidence="2">DUF4139 domain-containing protein</fullName>
    </recommendedName>
</protein>
<dbReference type="PANTHER" id="PTHR38075:SF1">
    <property type="entry name" value="DUF4139 DOMAIN-CONTAINING PROTEIN"/>
    <property type="match status" value="1"/>
</dbReference>
<name>X0X5D5_9ZZZZ</name>
<evidence type="ECO:0008006" key="2">
    <source>
        <dbReference type="Google" id="ProtNLM"/>
    </source>
</evidence>
<dbReference type="EMBL" id="BARS01043921">
    <property type="protein sequence ID" value="GAG30592.1"/>
    <property type="molecule type" value="Genomic_DNA"/>
</dbReference>